<dbReference type="PATRIC" id="fig|389348.3.peg.1817"/>
<evidence type="ECO:0000313" key="1">
    <source>
        <dbReference type="EMBL" id="CUI17231.1"/>
    </source>
</evidence>
<dbReference type="AlphaFoldDB" id="A0A0U5JFQ7"/>
<dbReference type="Proteomes" id="UP000069902">
    <property type="component" value="Chromosome cPNK"/>
</dbReference>
<dbReference type="InParanoid" id="A0A0U5JFQ7"/>
<dbReference type="RefSeq" id="WP_059061374.1">
    <property type="nucleotide sequence ID" value="NZ_LN879502.1"/>
</dbReference>
<dbReference type="EMBL" id="LN879502">
    <property type="protein sequence ID" value="CUI17231.1"/>
    <property type="molecule type" value="Genomic_DNA"/>
</dbReference>
<accession>A0A0U5JFQ7</accession>
<proteinExistence type="predicted"/>
<evidence type="ECO:0000313" key="2">
    <source>
        <dbReference type="Proteomes" id="UP000069902"/>
    </source>
</evidence>
<organism evidence="1 2">
    <name type="scientific">Candidatus Protochlamydia naegleriophila</name>
    <dbReference type="NCBI Taxonomy" id="389348"/>
    <lineage>
        <taxon>Bacteria</taxon>
        <taxon>Pseudomonadati</taxon>
        <taxon>Chlamydiota</taxon>
        <taxon>Chlamydiia</taxon>
        <taxon>Parachlamydiales</taxon>
        <taxon>Parachlamydiaceae</taxon>
        <taxon>Candidatus Protochlamydia</taxon>
    </lineage>
</organism>
<protein>
    <submittedName>
        <fullName evidence="1">Uncharacterized protein</fullName>
    </submittedName>
</protein>
<dbReference type="KEGG" id="pnl:PNK_1622"/>
<name>A0A0U5JFQ7_9BACT</name>
<sequence length="181" mass="20371">MSASLTYSYLAPSNGASHAQNYFHFSHYEEFPPPSGHGRTYSYLHPQQTNGTLCPHFHFDLDGIEEEVSILPVRRINQLIVTFTLGIKKEPAICYQGKLISSIQEALINMTLPTQLDQALLNTIATISNYIGQGTKFTYIEDSAKVKGEGVEFEVHSHALYYQATLSSLKNDCKLTYYQKI</sequence>
<reference evidence="2" key="1">
    <citation type="submission" date="2015-09" db="EMBL/GenBank/DDBJ databases">
        <authorList>
            <person name="Bertelli C."/>
        </authorList>
    </citation>
    <scope>NUCLEOTIDE SEQUENCE [LARGE SCALE GENOMIC DNA]</scope>
    <source>
        <strain evidence="2">KNic</strain>
    </source>
</reference>
<keyword evidence="2" id="KW-1185">Reference proteome</keyword>
<gene>
    <name evidence="1" type="ORF">PNK_1622</name>
</gene>